<name>A0A4Q9KI73_PROTD</name>
<comment type="similarity">
    <text evidence="7">Belongs to the CrgA family.</text>
</comment>
<comment type="function">
    <text evidence="7">Involved in cell division.</text>
</comment>
<evidence type="ECO:0000313" key="9">
    <source>
        <dbReference type="EMBL" id="TBT93090.1"/>
    </source>
</evidence>
<evidence type="ECO:0000256" key="6">
    <source>
        <dbReference type="ARBA" id="ARBA00023306"/>
    </source>
</evidence>
<dbReference type="RefSeq" id="WP_131172929.1">
    <property type="nucleotide sequence ID" value="NZ_FXTL01000020.1"/>
</dbReference>
<evidence type="ECO:0000256" key="8">
    <source>
        <dbReference type="SAM" id="MobiDB-lite"/>
    </source>
</evidence>
<feature type="transmembrane region" description="Helical" evidence="7">
    <location>
        <begin position="41"/>
        <end position="63"/>
    </location>
</feature>
<comment type="caution">
    <text evidence="9">The sequence shown here is derived from an EMBL/GenBank/DDBJ whole genome shotgun (WGS) entry which is preliminary data.</text>
</comment>
<evidence type="ECO:0000256" key="5">
    <source>
        <dbReference type="ARBA" id="ARBA00023136"/>
    </source>
</evidence>
<feature type="transmembrane region" description="Helical" evidence="7">
    <location>
        <begin position="69"/>
        <end position="92"/>
    </location>
</feature>
<evidence type="ECO:0000313" key="10">
    <source>
        <dbReference type="Proteomes" id="UP000291933"/>
    </source>
</evidence>
<dbReference type="GO" id="GO:0051301">
    <property type="term" value="P:cell division"/>
    <property type="evidence" value="ECO:0007669"/>
    <property type="project" value="UniProtKB-UniRule"/>
</dbReference>
<feature type="region of interest" description="Disordered" evidence="8">
    <location>
        <begin position="1"/>
        <end position="36"/>
    </location>
</feature>
<evidence type="ECO:0000256" key="2">
    <source>
        <dbReference type="ARBA" id="ARBA00022618"/>
    </source>
</evidence>
<evidence type="ECO:0000256" key="1">
    <source>
        <dbReference type="ARBA" id="ARBA00022475"/>
    </source>
</evidence>
<keyword evidence="1 7" id="KW-1003">Cell membrane</keyword>
<comment type="subcellular location">
    <subcellularLocation>
        <location evidence="7">Cell membrane</location>
        <topology evidence="7">Multi-pass membrane protein</topology>
    </subcellularLocation>
</comment>
<protein>
    <recommendedName>
        <fullName evidence="7">Cell division protein CrgA</fullName>
    </recommendedName>
</protein>
<reference evidence="9 10" key="1">
    <citation type="submission" date="2019-01" db="EMBL/GenBank/DDBJ databases">
        <title>Lactibacter flavus gen. nov., sp. nov., a novel bacterium of the family Propionibacteriaceae isolated from raw milk and dairy products.</title>
        <authorList>
            <person name="Huptas C."/>
            <person name="Wenning M."/>
            <person name="Breitenwieser F."/>
            <person name="Doll E."/>
            <person name="Von Neubeck M."/>
            <person name="Busse H.-J."/>
            <person name="Scherer S."/>
        </authorList>
    </citation>
    <scope>NUCLEOTIDE SEQUENCE [LARGE SCALE GENOMIC DNA]</scope>
    <source>
        <strain evidence="9 10">DSM 22130</strain>
    </source>
</reference>
<dbReference type="GO" id="GO:0005886">
    <property type="term" value="C:plasma membrane"/>
    <property type="evidence" value="ECO:0007669"/>
    <property type="project" value="UniProtKB-SubCell"/>
</dbReference>
<keyword evidence="2 7" id="KW-0132">Cell division</keyword>
<keyword evidence="4 7" id="KW-1133">Transmembrane helix</keyword>
<dbReference type="Proteomes" id="UP000291933">
    <property type="component" value="Unassembled WGS sequence"/>
</dbReference>
<keyword evidence="6 7" id="KW-0131">Cell cycle</keyword>
<gene>
    <name evidence="7" type="primary">crgA</name>
    <name evidence="9" type="ORF">ET996_12685</name>
</gene>
<accession>A0A4Q9KI73</accession>
<keyword evidence="5 7" id="KW-0472">Membrane</keyword>
<organism evidence="9 10">
    <name type="scientific">Propioniciclava tarda</name>
    <dbReference type="NCBI Taxonomy" id="433330"/>
    <lineage>
        <taxon>Bacteria</taxon>
        <taxon>Bacillati</taxon>
        <taxon>Actinomycetota</taxon>
        <taxon>Actinomycetes</taxon>
        <taxon>Propionibacteriales</taxon>
        <taxon>Propionibacteriaceae</taxon>
        <taxon>Propioniciclava</taxon>
    </lineage>
</organism>
<evidence type="ECO:0000256" key="7">
    <source>
        <dbReference type="HAMAP-Rule" id="MF_00631"/>
    </source>
</evidence>
<evidence type="ECO:0000256" key="4">
    <source>
        <dbReference type="ARBA" id="ARBA00022989"/>
    </source>
</evidence>
<dbReference type="EMBL" id="SDMR01000019">
    <property type="protein sequence ID" value="TBT93090.1"/>
    <property type="molecule type" value="Genomic_DNA"/>
</dbReference>
<dbReference type="HAMAP" id="MF_00631">
    <property type="entry name" value="CrgA"/>
    <property type="match status" value="1"/>
</dbReference>
<dbReference type="Pfam" id="PF06781">
    <property type="entry name" value="CrgA"/>
    <property type="match status" value="1"/>
</dbReference>
<keyword evidence="3 7" id="KW-0812">Transmembrane</keyword>
<sequence>MPESKGRKAADDKAVIKRKSEAAARRSENKARQASLESPPWLAPLFIVVGLLGVLWLVLYYIAAAYIPFMAALGGWNVVIGMVLMTACFLIATQWK</sequence>
<keyword evidence="10" id="KW-1185">Reference proteome</keyword>
<evidence type="ECO:0000256" key="3">
    <source>
        <dbReference type="ARBA" id="ARBA00022692"/>
    </source>
</evidence>
<feature type="compositionally biased region" description="Basic and acidic residues" evidence="8">
    <location>
        <begin position="1"/>
        <end position="31"/>
    </location>
</feature>
<dbReference type="InterPro" id="IPR009619">
    <property type="entry name" value="CrgA"/>
</dbReference>
<dbReference type="OrthoDB" id="5189646at2"/>
<proteinExistence type="inferred from homology"/>
<dbReference type="AlphaFoldDB" id="A0A4Q9KI73"/>